<keyword evidence="1 5" id="KW-0645">Protease</keyword>
<keyword evidence="2 5" id="KW-0378">Hydrolase</keyword>
<dbReference type="PANTHER" id="PTHR24252">
    <property type="entry name" value="ACROSIN-RELATED"/>
    <property type="match status" value="1"/>
</dbReference>
<dbReference type="PANTHER" id="PTHR24252:SF18">
    <property type="entry name" value="OVOCHYMASE 1"/>
    <property type="match status" value="1"/>
</dbReference>
<dbReference type="InterPro" id="IPR033116">
    <property type="entry name" value="TRYPSIN_SER"/>
</dbReference>
<dbReference type="PROSITE" id="PS50240">
    <property type="entry name" value="TRYPSIN_DOM"/>
    <property type="match status" value="1"/>
</dbReference>
<evidence type="ECO:0000256" key="1">
    <source>
        <dbReference type="ARBA" id="ARBA00022670"/>
    </source>
</evidence>
<organism evidence="8 9">
    <name type="scientific">Hypsibius exemplaris</name>
    <name type="common">Freshwater tardigrade</name>
    <dbReference type="NCBI Taxonomy" id="2072580"/>
    <lineage>
        <taxon>Eukaryota</taxon>
        <taxon>Metazoa</taxon>
        <taxon>Ecdysozoa</taxon>
        <taxon>Tardigrada</taxon>
        <taxon>Eutardigrada</taxon>
        <taxon>Parachela</taxon>
        <taxon>Hypsibioidea</taxon>
        <taxon>Hypsibiidae</taxon>
        <taxon>Hypsibius</taxon>
    </lineage>
</organism>
<dbReference type="FunFam" id="2.40.10.10:FF:000003">
    <property type="entry name" value="Transmembrane serine protease 3"/>
    <property type="match status" value="1"/>
</dbReference>
<keyword evidence="4" id="KW-1015">Disulfide bond</keyword>
<dbReference type="EMBL" id="MTYJ01000002">
    <property type="protein sequence ID" value="OQV25664.1"/>
    <property type="molecule type" value="Genomic_DNA"/>
</dbReference>
<keyword evidence="6" id="KW-0732">Signal</keyword>
<feature type="domain" description="Peptidase S1" evidence="7">
    <location>
        <begin position="41"/>
        <end position="308"/>
    </location>
</feature>
<dbReference type="SUPFAM" id="SSF50494">
    <property type="entry name" value="Trypsin-like serine proteases"/>
    <property type="match status" value="1"/>
</dbReference>
<keyword evidence="9" id="KW-1185">Reference proteome</keyword>
<evidence type="ECO:0000256" key="4">
    <source>
        <dbReference type="ARBA" id="ARBA00023157"/>
    </source>
</evidence>
<dbReference type="OrthoDB" id="414661at2759"/>
<reference evidence="9" key="1">
    <citation type="submission" date="2017-01" db="EMBL/GenBank/DDBJ databases">
        <title>Comparative genomics of anhydrobiosis in the tardigrade Hypsibius dujardini.</title>
        <authorList>
            <person name="Yoshida Y."/>
            <person name="Koutsovoulos G."/>
            <person name="Laetsch D."/>
            <person name="Stevens L."/>
            <person name="Kumar S."/>
            <person name="Horikawa D."/>
            <person name="Ishino K."/>
            <person name="Komine S."/>
            <person name="Tomita M."/>
            <person name="Blaxter M."/>
            <person name="Arakawa K."/>
        </authorList>
    </citation>
    <scope>NUCLEOTIDE SEQUENCE [LARGE SCALE GENOMIC DNA]</scope>
    <source>
        <strain evidence="9">Z151</strain>
    </source>
</reference>
<protein>
    <submittedName>
        <fullName evidence="8">Acrosin</fullName>
    </submittedName>
</protein>
<dbReference type="Gene3D" id="2.40.10.10">
    <property type="entry name" value="Trypsin-like serine proteases"/>
    <property type="match status" value="1"/>
</dbReference>
<dbReference type="GO" id="GO:0004252">
    <property type="term" value="F:serine-type endopeptidase activity"/>
    <property type="evidence" value="ECO:0007669"/>
    <property type="project" value="InterPro"/>
</dbReference>
<dbReference type="CDD" id="cd00190">
    <property type="entry name" value="Tryp_SPc"/>
    <property type="match status" value="1"/>
</dbReference>
<dbReference type="PROSITE" id="PS00135">
    <property type="entry name" value="TRYPSIN_SER"/>
    <property type="match status" value="1"/>
</dbReference>
<evidence type="ECO:0000256" key="3">
    <source>
        <dbReference type="ARBA" id="ARBA00022825"/>
    </source>
</evidence>
<feature type="chain" id="PRO_5010692383" evidence="6">
    <location>
        <begin position="20"/>
        <end position="335"/>
    </location>
</feature>
<accession>A0A1W0XDW7</accession>
<dbReference type="InterPro" id="IPR001254">
    <property type="entry name" value="Trypsin_dom"/>
</dbReference>
<dbReference type="GO" id="GO:0006508">
    <property type="term" value="P:proteolysis"/>
    <property type="evidence" value="ECO:0007669"/>
    <property type="project" value="UniProtKB-KW"/>
</dbReference>
<sequence>MRILLNSFGLALLALLSTATVQQCGKPAITPKTVLGSDGRVIGGQEAVPGSWPWLVHLQMDRDGEKRFDCGASIISGKWIISAAHCFVREDNCMGELCHKRLDTDASHYKARVGQHRNSDGAGLDATARDYPIRRIIIHELYNMAKSDSPADIALLEVDGLISFTSVVSPVCLPTARSDPPAGQSCVVAGWGETIPQLAKLKSVPLSGHSKASSTVVMQVGVDIVNRRTCNSTQYYNGVISDDMICAGTAGKDACQGDSGGPLVCKDAAGAYTLEGVVSWGEGCGAYQKPGVFARVGHFIPWIEAKSDINSGSPAVSATVQLCLTVLLILSALTF</sequence>
<name>A0A1W0XDW7_HYPEX</name>
<evidence type="ECO:0000313" key="9">
    <source>
        <dbReference type="Proteomes" id="UP000192578"/>
    </source>
</evidence>
<evidence type="ECO:0000256" key="2">
    <source>
        <dbReference type="ARBA" id="ARBA00022801"/>
    </source>
</evidence>
<gene>
    <name evidence="8" type="ORF">BV898_00596</name>
</gene>
<proteinExistence type="predicted"/>
<dbReference type="PRINTS" id="PR00722">
    <property type="entry name" value="CHYMOTRYPSIN"/>
</dbReference>
<dbReference type="PROSITE" id="PS00134">
    <property type="entry name" value="TRYPSIN_HIS"/>
    <property type="match status" value="1"/>
</dbReference>
<comment type="caution">
    <text evidence="8">The sequence shown here is derived from an EMBL/GenBank/DDBJ whole genome shotgun (WGS) entry which is preliminary data.</text>
</comment>
<feature type="signal peptide" evidence="6">
    <location>
        <begin position="1"/>
        <end position="19"/>
    </location>
</feature>
<dbReference type="AlphaFoldDB" id="A0A1W0XDW7"/>
<evidence type="ECO:0000259" key="7">
    <source>
        <dbReference type="PROSITE" id="PS50240"/>
    </source>
</evidence>
<dbReference type="Proteomes" id="UP000192578">
    <property type="component" value="Unassembled WGS sequence"/>
</dbReference>
<keyword evidence="3 5" id="KW-0720">Serine protease</keyword>
<dbReference type="InterPro" id="IPR009003">
    <property type="entry name" value="Peptidase_S1_PA"/>
</dbReference>
<evidence type="ECO:0000256" key="5">
    <source>
        <dbReference type="RuleBase" id="RU363034"/>
    </source>
</evidence>
<evidence type="ECO:0000313" key="8">
    <source>
        <dbReference type="EMBL" id="OQV25664.1"/>
    </source>
</evidence>
<dbReference type="InterPro" id="IPR043504">
    <property type="entry name" value="Peptidase_S1_PA_chymotrypsin"/>
</dbReference>
<dbReference type="SMART" id="SM00020">
    <property type="entry name" value="Tryp_SPc"/>
    <property type="match status" value="1"/>
</dbReference>
<dbReference type="InterPro" id="IPR001314">
    <property type="entry name" value="Peptidase_S1A"/>
</dbReference>
<evidence type="ECO:0000256" key="6">
    <source>
        <dbReference type="SAM" id="SignalP"/>
    </source>
</evidence>
<dbReference type="Pfam" id="PF00089">
    <property type="entry name" value="Trypsin"/>
    <property type="match status" value="1"/>
</dbReference>
<dbReference type="InterPro" id="IPR018114">
    <property type="entry name" value="TRYPSIN_HIS"/>
</dbReference>